<dbReference type="Proteomes" id="UP000469452">
    <property type="component" value="Unassembled WGS sequence"/>
</dbReference>
<name>A0A6A4Z7R7_APHAT</name>
<dbReference type="InterPro" id="IPR051320">
    <property type="entry name" value="Viral_Replic_Matur_Polypro"/>
</dbReference>
<gene>
    <name evidence="2" type="ORF">AaE_012560</name>
</gene>
<dbReference type="PANTHER" id="PTHR33064:SF37">
    <property type="entry name" value="RIBONUCLEASE H"/>
    <property type="match status" value="1"/>
</dbReference>
<dbReference type="InterPro" id="IPR043128">
    <property type="entry name" value="Rev_trsase/Diguanyl_cyclase"/>
</dbReference>
<evidence type="ECO:0000313" key="3">
    <source>
        <dbReference type="Proteomes" id="UP000469452"/>
    </source>
</evidence>
<dbReference type="Gene3D" id="3.10.10.10">
    <property type="entry name" value="HIV Type 1 Reverse Transcriptase, subunit A, domain 1"/>
    <property type="match status" value="1"/>
</dbReference>
<dbReference type="Gene3D" id="3.30.70.270">
    <property type="match status" value="1"/>
</dbReference>
<dbReference type="InterPro" id="IPR000477">
    <property type="entry name" value="RT_dom"/>
</dbReference>
<dbReference type="EMBL" id="VJMI01018544">
    <property type="protein sequence ID" value="KAF0710364.1"/>
    <property type="molecule type" value="Genomic_DNA"/>
</dbReference>
<dbReference type="InterPro" id="IPR043502">
    <property type="entry name" value="DNA/RNA_pol_sf"/>
</dbReference>
<sequence>MHRNLRMGELSDGIGDDEGMACATPELGNAPDDDGPLCIVLEAKVAEAATAGMPTAAVEQLQDLLMEFRDVFRLKFGRDPPVKVEPLKVRLKEGVEPVKSGLRCYPPIHMAFLEKHVRELEEVGLVLDRAGPRGLSRRKNLRMTIDSRPINACTEPMPWPLPNLGVAMVVLKGSKVYFKLDWMKGYWQLSLHPDSHEYYSFMTPVGVVTPTWVLMGQSDAMAYCQGVVDELFGGLLMHGQLGCLDDLLGYAQTTDELLHLLRKVLEICQAYGLKLHPGKCVFYTTRTVWCGKEISADGVAHAPERIRGLCEQGDECIYDTGSNSEYGTQRWGQAKNE</sequence>
<dbReference type="VEuPathDB" id="FungiDB:H257_13377"/>
<dbReference type="PANTHER" id="PTHR33064">
    <property type="entry name" value="POL PROTEIN"/>
    <property type="match status" value="1"/>
</dbReference>
<reference evidence="2 3" key="1">
    <citation type="submission" date="2019-06" db="EMBL/GenBank/DDBJ databases">
        <title>Genomics analysis of Aphanomyces spp. identifies a new class of oomycete effector associated with host adaptation.</title>
        <authorList>
            <person name="Gaulin E."/>
        </authorList>
    </citation>
    <scope>NUCLEOTIDE SEQUENCE [LARGE SCALE GENOMIC DNA]</scope>
    <source>
        <strain evidence="2 3">E</strain>
    </source>
</reference>
<dbReference type="AlphaFoldDB" id="A0A6A4Z7R7"/>
<dbReference type="CDD" id="cd01647">
    <property type="entry name" value="RT_LTR"/>
    <property type="match status" value="1"/>
</dbReference>
<dbReference type="Pfam" id="PF00078">
    <property type="entry name" value="RVT_1"/>
    <property type="match status" value="1"/>
</dbReference>
<feature type="domain" description="Reverse transcriptase" evidence="1">
    <location>
        <begin position="139"/>
        <end position="285"/>
    </location>
</feature>
<evidence type="ECO:0000259" key="1">
    <source>
        <dbReference type="Pfam" id="PF00078"/>
    </source>
</evidence>
<accession>A0A6A4Z7R7</accession>
<organism evidence="2 3">
    <name type="scientific">Aphanomyces astaci</name>
    <name type="common">Crayfish plague agent</name>
    <dbReference type="NCBI Taxonomy" id="112090"/>
    <lineage>
        <taxon>Eukaryota</taxon>
        <taxon>Sar</taxon>
        <taxon>Stramenopiles</taxon>
        <taxon>Oomycota</taxon>
        <taxon>Saprolegniomycetes</taxon>
        <taxon>Saprolegniales</taxon>
        <taxon>Verrucalvaceae</taxon>
        <taxon>Aphanomyces</taxon>
    </lineage>
</organism>
<comment type="caution">
    <text evidence="2">The sequence shown here is derived from an EMBL/GenBank/DDBJ whole genome shotgun (WGS) entry which is preliminary data.</text>
</comment>
<evidence type="ECO:0000313" key="2">
    <source>
        <dbReference type="EMBL" id="KAF0710364.1"/>
    </source>
</evidence>
<protein>
    <recommendedName>
        <fullName evidence="1">Reverse transcriptase domain-containing protein</fullName>
    </recommendedName>
</protein>
<proteinExistence type="predicted"/>
<dbReference type="SUPFAM" id="SSF56672">
    <property type="entry name" value="DNA/RNA polymerases"/>
    <property type="match status" value="1"/>
</dbReference>